<feature type="region of interest" description="Disordered" evidence="5">
    <location>
        <begin position="4517"/>
        <end position="4567"/>
    </location>
</feature>
<dbReference type="EMBL" id="JAWRVI010000009">
    <property type="protein sequence ID" value="KAK4092300.1"/>
    <property type="molecule type" value="Genomic_DNA"/>
</dbReference>
<feature type="compositionally biased region" description="Basic and acidic residues" evidence="5">
    <location>
        <begin position="4765"/>
        <end position="4775"/>
    </location>
</feature>
<dbReference type="Pfam" id="PF00501">
    <property type="entry name" value="AMP-binding"/>
    <property type="match status" value="4"/>
</dbReference>
<feature type="domain" description="Carrier" evidence="6">
    <location>
        <begin position="2917"/>
        <end position="2993"/>
    </location>
</feature>
<evidence type="ECO:0000259" key="6">
    <source>
        <dbReference type="PROSITE" id="PS50075"/>
    </source>
</evidence>
<comment type="similarity">
    <text evidence="4">Belongs to the NRP synthetase family.</text>
</comment>
<proteinExistence type="inferred from homology"/>
<dbReference type="InterPro" id="IPR042099">
    <property type="entry name" value="ANL_N_sf"/>
</dbReference>
<gene>
    <name evidence="7" type="ORF">Purlil1_3553</name>
</gene>
<dbReference type="Gene3D" id="1.10.1200.10">
    <property type="entry name" value="ACP-like"/>
    <property type="match status" value="4"/>
</dbReference>
<evidence type="ECO:0000313" key="7">
    <source>
        <dbReference type="EMBL" id="KAK4092300.1"/>
    </source>
</evidence>
<feature type="compositionally biased region" description="Basic and acidic residues" evidence="5">
    <location>
        <begin position="4612"/>
        <end position="4633"/>
    </location>
</feature>
<dbReference type="InterPro" id="IPR023213">
    <property type="entry name" value="CAT-like_dom_sf"/>
</dbReference>
<evidence type="ECO:0000256" key="3">
    <source>
        <dbReference type="ARBA" id="ARBA00022598"/>
    </source>
</evidence>
<sequence>MSGNFACEEGKGSCHGVCQFPAFHSVSRGPTKRQSEDVKLEGPNQFLAICLARGVPCEQLLRAAWALVLRAYTGSHRPGFRFLSNRAGRENAETATESWCCVDLSRDHSPAALIKNALAKEKSKPGRQDSRIALTWNYAREVPDEVRKRDVRLLPHRSNCRQIDVYVRAHVDGLGVKLRLHYRIHILSRWQAMLVADLLAHNVLQLTQVSPGELVDMVSPSMVRQLMAWNGRQPTLVSRCVHDLVLDQCHSQAEAMAVCAWDGDLTYADLERVSAIVAADLSSRGVGPETFVGVYFEKSKWALVAMLSVLRAGAAFVLLEPSLPQDRLGNMCAQLGAVATISAANLAKQAEAFARQVIVLDRGNVERLRSIPAAALPKALVAPHDAAFAVFTSGSTGAPKGIVIEHSSFCSGQTEAIKAIGLSSESRVLQFSSYTFDASVAEHLTPLLVGGCVCIPSEADRASDLANAVQLLRANTLLVPATVARLLRPSDVPSVTTLVLGGESLTPSDVNTWADRVRVFNGYGPAECCVYCSIHSVTDSQDPNIIGSGTGALCWVVDPTDHGKLAPLGAVGELLIEGPIVARGYVGLEGMNKRSFVDSPGWRSAFMSSELPKYRSRMYRTGDLVQYVEGGNLRYVGRRDTQVKIHGQRLELGEVEHHMRQVLPAGTLVLADVIVPAVGSSAQVLVGFTFTPGTAQTISDSNLGASNIFHSPGPESREVSRRVVDRLAARLPRFMVPSAVIPLRLLPTTSTNKTDRRSLREAASKMARTDLFAYVQAPQDDSAPPTHMEAVLCRLVEKALRVQDARPVDDFFGIGGDSLSAIELARLAREEGLVIPVTKVFKTPRLTDLAASMSLSLAETDVPPFSLVCPHKTREGLLEMAAKACRVSAEQIEDIYPCTPLQEGLMAQSLTGAEAKYIARYVHRLPRSIEEGRLQSAWSATVEANQILRTRIIHELNTSLQVVVTTGIEWEQSHSMDASLDISMKKMEAGRPLLRLILVKERENKYFIFSIHHALYDGWSLPRILEQVEAAYHGGVPGLKPFKYFVRHTLEKDDTAWGEHWRRQLDDYAGHMFPAPRQGYTPGLLKVATRSLALNPANEIRATPATIIQLAWAVVIAQYAGTDDVVFGTTLAGRNAPVPGIEEMLGPTLATIPLRCRYDRSSTIRMALEQLASQNADTMLFEHVGLQRIAALGASAAAACQFQNHVIIQPHHREPRSILFCNKVERYSTEIADQYMLSLEVFLGERPSDTLDITATYDPEVITPWLMERIMNQFCHCLHGISSNPENTLAELLTANEQDVQLLFGWNRHLVEPLNGCVHDMVFRHCVGYPHDRAVDAWDGSLTYQDLGARATGLCDLLQDRGIRPGQYVMVIVERSLWAVVAMLAVMKAGAAFIMIDPSTPMARLQQIRDDVDSKVVITSTSHAENAKALGLQSVLAEQSESRLLDTSSRPAAVTPFDPVYAVFTSGSTGRPKGVIMQHCALATAAMVNSGTFLIDRNSRVLSFASFTFDASIAEILYPLVRGGCICIPSETESRTDVEKAINDYKVTWATLTPSLARTLRPGNLNTLHILALGGEAIAKSDCDMWEGKVCLMNGYGPTECCIDAVIQPHATLESGVSNIGWGAGAACWIVDPKDSSILTPPGAVGELLIEGPILAKGYLNDAEMTEASFTSYSNWLRRLRRGRQGRVYKTGDLVRYSPSGNGSLLFLGRKDNQVKLRGQRIELGEVEQHVRESLPTARQVVAEVVSPGGESTNMKLAVFVLLSDTEAEDTERVLGALDASVKKRFGEVERQLRSRLLSYMVPSLFLPLARVPLAPTGKVNRQLLRETVSALPKRELLAYSSSATSRPPVTPSEVAVQVAVCEALGLPAEAVGMDNNFFHLGGDSIAAMKVVGRLNGASYSLSVADLFRCPRLSALALFLGHPVTQTPDTVSPFELTDCEDRDCLIAFVARACGVRQDSVEDIYSCTSMQEGLLALSMKRQGHFVAKLEFSLPRGVCLNRMLLAWRAVYDANPILRTRLVLGPPGDSTLQVVIAEELQWSSNDGPLDVALGKPLQRIKLVKRGEEDSLQLWLHHALYDGASLSLILRQAEAAYNGDTLRLRPFNTFVAYVKSIPTVASREFWNQELRDLDATMFPAQRGTTKARGQRRSVSHDIRIRDVDGMDATLSASLQLACSIVLGHYTASDDVVYGLTLSGRNAPMLGIDQCVGPTITTVPFRVRLSEAVTVEQAAMAIQRHIFDMTPHEQLGLQSIRSISADTAAACDFHTQLVIQPTDRGEQGHLFKEASTTDDVYSHFANTPLMMIFSISPDNRSVHLTANFDESYLEKVEVLNLAHQLDHVVQQVMRSPSTATKDIEVISPPDMKRIMQSNTLDLISADRLLHDLVLEQCRLHPNKEAISSWDGSLTYTQLCKAFGRLSQHLTSHGAGAGSITAICMEKSRWTVVATLAVLKSGSACVPLDPSHPPGRFEEVLKQTQASVVIASQATRSMIEALNRNAHLVTVSPALLDTLPPSPPETPRQVAVTDAAFILFTSGSTGKPKGIVLEHGSIATALRELDRPLNLSAHNRTLHFASYAFDISLLEVFACLTFGGCLCIPSHEERLSDLNGFIERKRVNWAFMIPSTSHVLEPSLVPSLNTLVFGGENLRSADVERWASSDCRLINGYGPAECTPLCVTCRVDPRNYASGMLGSFATGVGWIVSPSDPSRLCAWGAVGELLIEGPIVARGYFNDAERTASSFVPSPPWLSRLRGGKIGRLHRTGDLVQYMVDGRIRYVGRKDRQVKLHGQRIELGEVEANLKQFFCDSARIVVELVHSPDSRARLVAFISLRETGAAISGTDDKPLFAATDDAFRDICHEAKSRLPGILPRYMVPSLFVQLNYVPLTASGKVHRRMISQLAMSLPSDGVGGRLRYNAAVTVKPVNDKERVVSELWAGLLNLQVSDVSTTDDFFAMGGDSIVAMRLASAAREKGYLLSVADVFSHPRLSDMAAVAKSGVPAQDSFSPFELVLREKRASLLEVAARACQVNNCQVEDVYPCTPLQEAMIYQSLRNAGAFQAQFRYRLPDDIDVERLKRAWTAVVKANPILRTSIIQHSALYQVVLDDDIPLRVIHGGSLKTLASTMTCKMLQLGQPMLQLFFWHGENLHGSGELLLDIHHALYDGWSLGLILDQLERAYSGAALAHQPFNKFIGYVSKADNEAGRKYWLGQLADVFDAPFPSLPSNDYSPVVDSCTDIGFQMHPTRGHTSATALTLAWAMVLSQYSESSETVFGLVTSGRSASIDGIEHICGPTITTVPFCFRPRRSQTVADELIRVREQLAHMAPHEQFGLHSIRKLGGNADNACRFQTLLLIHHSTVTRSGRLLVPLEDEVNAADFSTYALEVTCRVSDEEAAVTFHFDSKVLVVDQVRRLAAQLAHVTQQIQENLTENMANLNLLAPASREEIEVWNSGPAEAVNRCVHHVIEAQCLHTPDEQAVCAWDGDLSYGELNDLSSGLASHLQALGIGPEVFVPILSEKSKWVAVGILAVIKAGGAVALLDPALPLQRLRTICNALGAQVIVSSDACKDIASQLASTLAVLGSDCCETASTVNLSQEIGPLNALYAIFTSGSTGEPKGIITEHAAFYTSGLTQRAHLYLDGDTRTLQFASHMFDVSIADYLWTFLAGGCVCVPSSESLRDNLAGVINHFGVNRVDLTPSIARTLCPQDVPSIKTVLLGGESMNQQDIETWAGKVRLVNGYGPSECSVCCALADVTPDSEPANIGRTYGATSWIVDKDNNEVLLPVGAVGELLIEGPTLARGYSNDAARTAEAFIEAPRWLAGIRPRSRVYKTGDLVRYNSDGTLKYVGRKDTQVKIRGQRVELEEIEHQILRADSSVGNAIVEVVKPVYRGAGEILVAFIRQERVSDETTNECPLLPSSGRYRESAQHLAVELKRHLPAYMIPNVFISLGHVPLTIAGKTDRRLLRQLAANMTWQQLRQYQPGKALRRAPSTAEEKKLQEVVADVLVLNLADVGMDEDFFRLGGDSIDAIRLAQDARKRGFTFRVTDIFRTPRISDLALFKPDSDGGGVECTAPETAGSMSSKTVGLASKSELVPLLKGHQSGRFAEANIVEVLPVTQAAERYLFQAPEYWIVNFTGAVDQDKLHAACSALVSRHGILRTIFVEHGGKYHQVAVDGIEVLVKRFSTLLPMASFVDGQRQRDTIVIPTLGIPVTQFWFVEGKEGDKALVVRLSHAQFDGYSLHIVWRDLKLLYEGAALPPASSYSTHLKLWDEASTEEAFSFWRETLQGSSISRIGNASFGDASCSNSGFVTASRVVDVFNNAPSSITTATVVKVAWSIVLASISGRHDVVFAQTSSGRSHGSSTAKDVVGMCLNFIPVRVTLDPAATVADLLAAVQEQHRRSLDHELLDFRDVVRNATSWSDGACCQSNLVHQNIEPDLPFAFGEAEALVTCSYDWPRPPDEILVESRPLQDGQMQVTLDTRSDILTQKNAEVVLENLCKVITSILGDTGSERVGTFLAAVDVSSSQQREEERERQRAVGRLGRLGGDAARGAAEVAAQDASGRRRDPEGAATADVARPEVVDLADLLLGEQDDGVVVTGSHCESCEELRGGVMRWDQHTDEATEERDREHAASSPPDKETTKRKKKALSDDHRPIDHEACAPLGVIRAQRRRNATPLTQSLTMPVTWQGLISNSTTMRYCNGPRSRPICRYGPRRVMTDVRTSGPFARRQSDDGQGSAALGNVCSATFCLSRTSLKLESDTGRVFSSLGGRPESRATPDGEAGRGCSLLARARGAGQQGSSEVRSFSLMSDPSEGDQGN</sequence>
<dbReference type="CDD" id="cd19545">
    <property type="entry name" value="FUM14_C_NRPS-like"/>
    <property type="match status" value="3"/>
</dbReference>
<feature type="compositionally biased region" description="Low complexity" evidence="5">
    <location>
        <begin position="4531"/>
        <end position="4553"/>
    </location>
</feature>
<dbReference type="InterPro" id="IPR001242">
    <property type="entry name" value="Condensation_dom"/>
</dbReference>
<dbReference type="Gene3D" id="3.30.559.30">
    <property type="entry name" value="Nonribosomal peptide synthetase, condensation domain"/>
    <property type="match status" value="4"/>
</dbReference>
<dbReference type="PROSITE" id="PS00012">
    <property type="entry name" value="PHOSPHOPANTETHEINE"/>
    <property type="match status" value="4"/>
</dbReference>
<dbReference type="Gene3D" id="3.40.50.12780">
    <property type="entry name" value="N-terminal domain of ligase-like"/>
    <property type="match status" value="4"/>
</dbReference>
<dbReference type="Proteomes" id="UP001287286">
    <property type="component" value="Unassembled WGS sequence"/>
</dbReference>
<dbReference type="SUPFAM" id="SSF56801">
    <property type="entry name" value="Acetyl-CoA synthetase-like"/>
    <property type="match status" value="4"/>
</dbReference>
<dbReference type="InterPro" id="IPR000873">
    <property type="entry name" value="AMP-dep_synth/lig_dom"/>
</dbReference>
<evidence type="ECO:0000256" key="5">
    <source>
        <dbReference type="SAM" id="MobiDB-lite"/>
    </source>
</evidence>
<dbReference type="PANTHER" id="PTHR45527:SF3">
    <property type="entry name" value="SIDEROPHORE SYNTHETASE (EUROFUNG)"/>
    <property type="match status" value="1"/>
</dbReference>
<dbReference type="CDD" id="cd05918">
    <property type="entry name" value="A_NRPS_SidN3_like"/>
    <property type="match status" value="4"/>
</dbReference>
<keyword evidence="1" id="KW-0596">Phosphopantetheine</keyword>
<dbReference type="InterPro" id="IPR010071">
    <property type="entry name" value="AA_adenyl_dom"/>
</dbReference>
<dbReference type="Pfam" id="PF00668">
    <property type="entry name" value="Condensation"/>
    <property type="match status" value="4"/>
</dbReference>
<comment type="caution">
    <text evidence="7">The sequence shown here is derived from an EMBL/GenBank/DDBJ whole genome shotgun (WGS) entry which is preliminary data.</text>
</comment>
<dbReference type="PROSITE" id="PS00455">
    <property type="entry name" value="AMP_BINDING"/>
    <property type="match status" value="1"/>
</dbReference>
<dbReference type="Gene3D" id="3.30.559.10">
    <property type="entry name" value="Chloramphenicol acetyltransferase-like domain"/>
    <property type="match status" value="4"/>
</dbReference>
<dbReference type="SUPFAM" id="SSF47336">
    <property type="entry name" value="ACP-like"/>
    <property type="match status" value="4"/>
</dbReference>
<dbReference type="Gene3D" id="3.30.300.30">
    <property type="match status" value="4"/>
</dbReference>
<keyword evidence="3" id="KW-0436">Ligase</keyword>
<dbReference type="InterPro" id="IPR006162">
    <property type="entry name" value="Ppantetheine_attach_site"/>
</dbReference>
<reference evidence="7 8" key="1">
    <citation type="journal article" date="2024" name="Microbiol. Resour. Announc.">
        <title>Genome annotations for the ascomycete fungi Trichoderma harzianum, Trichoderma aggressivum, and Purpureocillium lilacinum.</title>
        <authorList>
            <person name="Beijen E.P.W."/>
            <person name="Ohm R.A."/>
        </authorList>
    </citation>
    <scope>NUCLEOTIDE SEQUENCE [LARGE SCALE GENOMIC DNA]</scope>
    <source>
        <strain evidence="7 8">CBS 150709</strain>
    </source>
</reference>
<dbReference type="InterPro" id="IPR009081">
    <property type="entry name" value="PP-bd_ACP"/>
</dbReference>
<accession>A0ABR0C7W7</accession>
<evidence type="ECO:0000313" key="8">
    <source>
        <dbReference type="Proteomes" id="UP001287286"/>
    </source>
</evidence>
<feature type="domain" description="Carrier" evidence="6">
    <location>
        <begin position="1848"/>
        <end position="1924"/>
    </location>
</feature>
<feature type="region of interest" description="Disordered" evidence="5">
    <location>
        <begin position="4757"/>
        <end position="4812"/>
    </location>
</feature>
<name>A0ABR0C7W7_PURLI</name>
<feature type="domain" description="Carrier" evidence="6">
    <location>
        <begin position="783"/>
        <end position="857"/>
    </location>
</feature>
<dbReference type="SMART" id="SM00823">
    <property type="entry name" value="PKS_PP"/>
    <property type="match status" value="4"/>
</dbReference>
<dbReference type="NCBIfam" id="NF003417">
    <property type="entry name" value="PRK04813.1"/>
    <property type="match status" value="4"/>
</dbReference>
<dbReference type="InterPro" id="IPR020845">
    <property type="entry name" value="AMP-binding_CS"/>
</dbReference>
<keyword evidence="2" id="KW-0597">Phosphoprotein</keyword>
<feature type="compositionally biased region" description="Polar residues" evidence="5">
    <location>
        <begin position="4791"/>
        <end position="4803"/>
    </location>
</feature>
<dbReference type="InterPro" id="IPR036736">
    <property type="entry name" value="ACP-like_sf"/>
</dbReference>
<organism evidence="7 8">
    <name type="scientific">Purpureocillium lilacinum</name>
    <name type="common">Paecilomyces lilacinus</name>
    <dbReference type="NCBI Taxonomy" id="33203"/>
    <lineage>
        <taxon>Eukaryota</taxon>
        <taxon>Fungi</taxon>
        <taxon>Dikarya</taxon>
        <taxon>Ascomycota</taxon>
        <taxon>Pezizomycotina</taxon>
        <taxon>Sordariomycetes</taxon>
        <taxon>Hypocreomycetidae</taxon>
        <taxon>Hypocreales</taxon>
        <taxon>Ophiocordycipitaceae</taxon>
        <taxon>Purpureocillium</taxon>
    </lineage>
</organism>
<dbReference type="PROSITE" id="PS50075">
    <property type="entry name" value="CARRIER"/>
    <property type="match status" value="4"/>
</dbReference>
<dbReference type="InterPro" id="IPR045851">
    <property type="entry name" value="AMP-bd_C_sf"/>
</dbReference>
<dbReference type="InterPro" id="IPR020806">
    <property type="entry name" value="PKS_PP-bd"/>
</dbReference>
<dbReference type="PANTHER" id="PTHR45527">
    <property type="entry name" value="NONRIBOSOMAL PEPTIDE SYNTHETASE"/>
    <property type="match status" value="1"/>
</dbReference>
<dbReference type="NCBIfam" id="TIGR01733">
    <property type="entry name" value="AA-adenyl-dom"/>
    <property type="match status" value="4"/>
</dbReference>
<evidence type="ECO:0000256" key="4">
    <source>
        <dbReference type="ARBA" id="ARBA00029454"/>
    </source>
</evidence>
<dbReference type="SUPFAM" id="SSF52777">
    <property type="entry name" value="CoA-dependent acyltransferases"/>
    <property type="match status" value="9"/>
</dbReference>
<feature type="region of interest" description="Disordered" evidence="5">
    <location>
        <begin position="4612"/>
        <end position="4647"/>
    </location>
</feature>
<dbReference type="Pfam" id="PF00550">
    <property type="entry name" value="PP-binding"/>
    <property type="match status" value="4"/>
</dbReference>
<protein>
    <recommendedName>
        <fullName evidence="6">Carrier domain-containing protein</fullName>
    </recommendedName>
</protein>
<feature type="domain" description="Carrier" evidence="6">
    <location>
        <begin position="3981"/>
        <end position="4057"/>
    </location>
</feature>
<evidence type="ECO:0000256" key="1">
    <source>
        <dbReference type="ARBA" id="ARBA00022450"/>
    </source>
</evidence>
<feature type="compositionally biased region" description="Basic and acidic residues" evidence="5">
    <location>
        <begin position="4520"/>
        <end position="4529"/>
    </location>
</feature>
<evidence type="ECO:0000256" key="2">
    <source>
        <dbReference type="ARBA" id="ARBA00022553"/>
    </source>
</evidence>
<keyword evidence="8" id="KW-1185">Reference proteome</keyword>